<organism evidence="1 2">
    <name type="scientific">Danaus chrysippus</name>
    <name type="common">African queen</name>
    <dbReference type="NCBI Taxonomy" id="151541"/>
    <lineage>
        <taxon>Eukaryota</taxon>
        <taxon>Metazoa</taxon>
        <taxon>Ecdysozoa</taxon>
        <taxon>Arthropoda</taxon>
        <taxon>Hexapoda</taxon>
        <taxon>Insecta</taxon>
        <taxon>Pterygota</taxon>
        <taxon>Neoptera</taxon>
        <taxon>Endopterygota</taxon>
        <taxon>Lepidoptera</taxon>
        <taxon>Glossata</taxon>
        <taxon>Ditrysia</taxon>
        <taxon>Papilionoidea</taxon>
        <taxon>Nymphalidae</taxon>
        <taxon>Danainae</taxon>
        <taxon>Danaini</taxon>
        <taxon>Danaina</taxon>
        <taxon>Danaus</taxon>
        <taxon>Anosia</taxon>
    </lineage>
</organism>
<reference evidence="1" key="1">
    <citation type="submission" date="2021-09" db="EMBL/GenBank/DDBJ databases">
        <authorList>
            <person name="Martin H S."/>
        </authorList>
    </citation>
    <scope>NUCLEOTIDE SEQUENCE</scope>
</reference>
<name>A0A8J2R9J6_9NEOP</name>
<comment type="caution">
    <text evidence="1">The sequence shown here is derived from an EMBL/GenBank/DDBJ whole genome shotgun (WGS) entry which is preliminary data.</text>
</comment>
<dbReference type="EMBL" id="CAKASE010000080">
    <property type="protein sequence ID" value="CAG9581531.1"/>
    <property type="molecule type" value="Genomic_DNA"/>
</dbReference>
<evidence type="ECO:0000313" key="1">
    <source>
        <dbReference type="EMBL" id="CAG9581531.1"/>
    </source>
</evidence>
<accession>A0A8J2R9J6</accession>
<dbReference type="Proteomes" id="UP000789524">
    <property type="component" value="Unassembled WGS sequence"/>
</dbReference>
<dbReference type="AlphaFoldDB" id="A0A8J2R9J6"/>
<evidence type="ECO:0000313" key="2">
    <source>
        <dbReference type="Proteomes" id="UP000789524"/>
    </source>
</evidence>
<gene>
    <name evidence="1" type="ORF">DCHRY22_LOCUS14117</name>
</gene>
<proteinExistence type="predicted"/>
<protein>
    <submittedName>
        <fullName evidence="1">(African queen) hypothetical protein</fullName>
    </submittedName>
</protein>
<keyword evidence="2" id="KW-1185">Reference proteome</keyword>
<sequence>MKRANDKVQLKTVEDRRGAVTCVKSRDNTSRRHAGVDTSVARAAWLGARPAGGGRLLTIGIPLNCNAFLERSNAALHKCLE</sequence>